<evidence type="ECO:0000313" key="2">
    <source>
        <dbReference type="Proteomes" id="UP000002384"/>
    </source>
</evidence>
<reference evidence="2" key="1">
    <citation type="journal article" date="2011" name="MBio">
        <title>Novel metabolic attributes of the genus Cyanothece, comprising a group of unicellular nitrogen-fixing Cyanobacteria.</title>
        <authorList>
            <person name="Bandyopadhyay A."/>
            <person name="Elvitigala T."/>
            <person name="Welsh E."/>
            <person name="Stockel J."/>
            <person name="Liberton M."/>
            <person name="Min H."/>
            <person name="Sherman L.A."/>
            <person name="Pakrasi H.B."/>
        </authorList>
    </citation>
    <scope>NUCLEOTIDE SEQUENCE [LARGE SCALE GENOMIC DNA]</scope>
    <source>
        <strain evidence="2">PCC 7424</strain>
    </source>
</reference>
<protein>
    <submittedName>
        <fullName evidence="1">Uncharacterized protein</fullName>
    </submittedName>
</protein>
<accession>B7K6T2</accession>
<dbReference type="RefSeq" id="WP_015956216.1">
    <property type="nucleotide sequence ID" value="NC_011729.1"/>
</dbReference>
<gene>
    <name evidence="1" type="ordered locus">PCC7424_4261</name>
</gene>
<dbReference type="Proteomes" id="UP000002384">
    <property type="component" value="Chromosome"/>
</dbReference>
<dbReference type="EMBL" id="CP001291">
    <property type="protein sequence ID" value="ACK72631.1"/>
    <property type="molecule type" value="Genomic_DNA"/>
</dbReference>
<dbReference type="KEGG" id="cyc:PCC7424_4261"/>
<proteinExistence type="predicted"/>
<dbReference type="eggNOG" id="ENOG50349JD">
    <property type="taxonomic scope" value="Bacteria"/>
</dbReference>
<sequence length="185" mass="21366">MILTWLMCIFSGSANPLIAKPTTLVNRFDNYKFPCVKATENRQQATVGIIVYSQINYTNISDSPVITEQFLENDPAQILIVGLWRGYHETPDFTIYYGYEFRPNGVYVARHRVYQQQETILDQYWQGKWQFDGKILSLEGTITNGDSTQFNYSFILNENNLLSYHTGNLPEPYLPARMGKVSAKR</sequence>
<dbReference type="HOGENOM" id="CLU_1616277_0_0_3"/>
<dbReference type="AlphaFoldDB" id="B7K6T2"/>
<keyword evidence="2" id="KW-1185">Reference proteome</keyword>
<organism evidence="1 2">
    <name type="scientific">Gloeothece citriformis (strain PCC 7424)</name>
    <name type="common">Cyanothece sp. (strain PCC 7424)</name>
    <dbReference type="NCBI Taxonomy" id="65393"/>
    <lineage>
        <taxon>Bacteria</taxon>
        <taxon>Bacillati</taxon>
        <taxon>Cyanobacteriota</taxon>
        <taxon>Cyanophyceae</taxon>
        <taxon>Oscillatoriophycideae</taxon>
        <taxon>Chroococcales</taxon>
        <taxon>Aphanothecaceae</taxon>
        <taxon>Gloeothece</taxon>
        <taxon>Gloeothece citriformis</taxon>
    </lineage>
</organism>
<name>B7K6T2_GLOC7</name>
<evidence type="ECO:0000313" key="1">
    <source>
        <dbReference type="EMBL" id="ACK72631.1"/>
    </source>
</evidence>